<sequence>MFGAVISFPLHQLLLKALQPHRSSSSTATTTTTSTTTVSASKLYSLKLKLRGNMTFADICSMIENCPPSLQELTVQCLFWTKLGNISSAAWSYDLEKRFAWMKSNDNTSFQRQLPALRCLALNWYSAFDGKEINLVDLEKFLFPLLACFPTLQDLTISKITSRLLDGGSTLIPALVTYCPALTTINFGENLISEEHMFRFIMDMPQGLQGLTTRITPSYLNRVLPVLLKRSGPTLQHLHLAELGLDQSHIRSTYIADILACCPRLKTLVVLPKAQPAFKIGLRDLLSAQWVCTGLETLSISINEVTIAPEHELKAQQGLLKAAVAEQEGEGISKISEFYRRLKTLPCLTVLDLRWSPACQETVSVCKKAFSDELLTTGHLKWMGLRLS</sequence>
<dbReference type="OrthoDB" id="2437149at2759"/>
<organism evidence="1 2">
    <name type="scientific">Linnemannia schmuckeri</name>
    <dbReference type="NCBI Taxonomy" id="64567"/>
    <lineage>
        <taxon>Eukaryota</taxon>
        <taxon>Fungi</taxon>
        <taxon>Fungi incertae sedis</taxon>
        <taxon>Mucoromycota</taxon>
        <taxon>Mortierellomycotina</taxon>
        <taxon>Mortierellomycetes</taxon>
        <taxon>Mortierellales</taxon>
        <taxon>Mortierellaceae</taxon>
        <taxon>Linnemannia</taxon>
    </lineage>
</organism>
<name>A0A9P5S9T7_9FUNG</name>
<dbReference type="AlphaFoldDB" id="A0A9P5S9T7"/>
<dbReference type="SUPFAM" id="SSF52047">
    <property type="entry name" value="RNI-like"/>
    <property type="match status" value="1"/>
</dbReference>
<evidence type="ECO:0000313" key="1">
    <source>
        <dbReference type="EMBL" id="KAF9156021.1"/>
    </source>
</evidence>
<comment type="caution">
    <text evidence="1">The sequence shown here is derived from an EMBL/GenBank/DDBJ whole genome shotgun (WGS) entry which is preliminary data.</text>
</comment>
<reference evidence="1" key="1">
    <citation type="journal article" date="2020" name="Fungal Divers.">
        <title>Resolving the Mortierellaceae phylogeny through synthesis of multi-gene phylogenetics and phylogenomics.</title>
        <authorList>
            <person name="Vandepol N."/>
            <person name="Liber J."/>
            <person name="Desiro A."/>
            <person name="Na H."/>
            <person name="Kennedy M."/>
            <person name="Barry K."/>
            <person name="Grigoriev I.V."/>
            <person name="Miller A.N."/>
            <person name="O'Donnell K."/>
            <person name="Stajich J.E."/>
            <person name="Bonito G."/>
        </authorList>
    </citation>
    <scope>NUCLEOTIDE SEQUENCE</scope>
    <source>
        <strain evidence="1">NRRL 6426</strain>
    </source>
</reference>
<accession>A0A9P5S9T7</accession>
<protein>
    <submittedName>
        <fullName evidence="1">Uncharacterized protein</fullName>
    </submittedName>
</protein>
<dbReference type="Proteomes" id="UP000748756">
    <property type="component" value="Unassembled WGS sequence"/>
</dbReference>
<dbReference type="EMBL" id="JAAAUQ010000040">
    <property type="protein sequence ID" value="KAF9156021.1"/>
    <property type="molecule type" value="Genomic_DNA"/>
</dbReference>
<dbReference type="Gene3D" id="3.80.10.10">
    <property type="entry name" value="Ribonuclease Inhibitor"/>
    <property type="match status" value="1"/>
</dbReference>
<proteinExistence type="predicted"/>
<evidence type="ECO:0000313" key="2">
    <source>
        <dbReference type="Proteomes" id="UP000748756"/>
    </source>
</evidence>
<gene>
    <name evidence="1" type="ORF">BG015_007587</name>
</gene>
<dbReference type="InterPro" id="IPR032675">
    <property type="entry name" value="LRR_dom_sf"/>
</dbReference>
<keyword evidence="2" id="KW-1185">Reference proteome</keyword>